<dbReference type="PANTHER" id="PTHR43370">
    <property type="entry name" value="SUGAR ABC TRANSPORTER INTEGRAL MEMBRANE PROTEIN-RELATED"/>
    <property type="match status" value="1"/>
</dbReference>
<feature type="transmembrane region" description="Helical" evidence="6">
    <location>
        <begin position="54"/>
        <end position="75"/>
    </location>
</feature>
<evidence type="ECO:0000256" key="4">
    <source>
        <dbReference type="ARBA" id="ARBA00022989"/>
    </source>
</evidence>
<dbReference type="GO" id="GO:0005886">
    <property type="term" value="C:plasma membrane"/>
    <property type="evidence" value="ECO:0007669"/>
    <property type="project" value="UniProtKB-SubCell"/>
</dbReference>
<reference evidence="7" key="1">
    <citation type="journal article" date="2020" name="mSystems">
        <title>Genome- and Community-Level Interaction Insights into Carbon Utilization and Element Cycling Functions of Hydrothermarchaeota in Hydrothermal Sediment.</title>
        <authorList>
            <person name="Zhou Z."/>
            <person name="Liu Y."/>
            <person name="Xu W."/>
            <person name="Pan J."/>
            <person name="Luo Z.H."/>
            <person name="Li M."/>
        </authorList>
    </citation>
    <scope>NUCLEOTIDE SEQUENCE [LARGE SCALE GENOMIC DNA]</scope>
    <source>
        <strain evidence="7">SpSt-1121</strain>
    </source>
</reference>
<dbReference type="EMBL" id="DRZI01000003">
    <property type="protein sequence ID" value="HHP81036.1"/>
    <property type="molecule type" value="Genomic_DNA"/>
</dbReference>
<feature type="transmembrane region" description="Helical" evidence="6">
    <location>
        <begin position="166"/>
        <end position="185"/>
    </location>
</feature>
<dbReference type="GO" id="GO:0022857">
    <property type="term" value="F:transmembrane transporter activity"/>
    <property type="evidence" value="ECO:0007669"/>
    <property type="project" value="InterPro"/>
</dbReference>
<keyword evidence="5 6" id="KW-0472">Membrane</keyword>
<accession>A0A7C5TH17</accession>
<feature type="transmembrane region" description="Helical" evidence="6">
    <location>
        <begin position="244"/>
        <end position="263"/>
    </location>
</feature>
<keyword evidence="4 6" id="KW-1133">Transmembrane helix</keyword>
<dbReference type="CDD" id="cd06580">
    <property type="entry name" value="TM_PBP1_transp_TpRbsC_like"/>
    <property type="match status" value="1"/>
</dbReference>
<sequence length="286" mass="31789">MIENLLNVFTLSMLFMVLGNIVIERSGIINLSIDGVVTLSIAISYVLMQRFEPILSIFIVVLLIVVIAFIISLFINVLHASHILTGLSMNIALYGLSATIGIALSIERTIKQVIIPQSYVIILALIVTFMVWILLYKTKIGTFIRACGFNPRASEFLGIKVWKVRMIALVIGYTLIALGSYIYIVAYRGAWLPYSGMGNGFLALALAMASSWHPILALLITILFVYFYTSIYILQLIYGMPAAIVNMLPFTVSIAIVTIIQITPIKKKLTIPRALGEVYFKEERAT</sequence>
<name>A0A7C5TH17_9CREN</name>
<comment type="caution">
    <text evidence="7">The sequence shown here is derived from an EMBL/GenBank/DDBJ whole genome shotgun (WGS) entry which is preliminary data.</text>
</comment>
<feature type="transmembrane region" description="Helical" evidence="6">
    <location>
        <begin position="216"/>
        <end position="238"/>
    </location>
</feature>
<evidence type="ECO:0000256" key="6">
    <source>
        <dbReference type="SAM" id="Phobius"/>
    </source>
</evidence>
<feature type="transmembrane region" description="Helical" evidence="6">
    <location>
        <begin position="118"/>
        <end position="136"/>
    </location>
</feature>
<protein>
    <submittedName>
        <fullName evidence="7">ABC transporter permease</fullName>
    </submittedName>
</protein>
<evidence type="ECO:0000256" key="1">
    <source>
        <dbReference type="ARBA" id="ARBA00004651"/>
    </source>
</evidence>
<comment type="subcellular location">
    <subcellularLocation>
        <location evidence="1">Cell membrane</location>
        <topology evidence="1">Multi-pass membrane protein</topology>
    </subcellularLocation>
</comment>
<keyword evidence="2" id="KW-1003">Cell membrane</keyword>
<dbReference type="Pfam" id="PF02653">
    <property type="entry name" value="BPD_transp_2"/>
    <property type="match status" value="1"/>
</dbReference>
<gene>
    <name evidence="7" type="ORF">ENM84_00070</name>
</gene>
<dbReference type="PANTHER" id="PTHR43370:SF2">
    <property type="entry name" value="ABC TRANSPORTER PERMEASE PROTEIN"/>
    <property type="match status" value="1"/>
</dbReference>
<dbReference type="AlphaFoldDB" id="A0A7C5TH17"/>
<proteinExistence type="predicted"/>
<evidence type="ECO:0000256" key="3">
    <source>
        <dbReference type="ARBA" id="ARBA00022692"/>
    </source>
</evidence>
<feature type="transmembrane region" description="Helical" evidence="6">
    <location>
        <begin position="28"/>
        <end position="48"/>
    </location>
</feature>
<keyword evidence="3 6" id="KW-0812">Transmembrane</keyword>
<feature type="transmembrane region" description="Helical" evidence="6">
    <location>
        <begin position="87"/>
        <end position="106"/>
    </location>
</feature>
<evidence type="ECO:0000256" key="2">
    <source>
        <dbReference type="ARBA" id="ARBA00022475"/>
    </source>
</evidence>
<dbReference type="InterPro" id="IPR001851">
    <property type="entry name" value="ABC_transp_permease"/>
</dbReference>
<evidence type="ECO:0000256" key="5">
    <source>
        <dbReference type="ARBA" id="ARBA00023136"/>
    </source>
</evidence>
<organism evidence="7">
    <name type="scientific">Ignisphaera aggregans</name>
    <dbReference type="NCBI Taxonomy" id="334771"/>
    <lineage>
        <taxon>Archaea</taxon>
        <taxon>Thermoproteota</taxon>
        <taxon>Thermoprotei</taxon>
        <taxon>Desulfurococcales</taxon>
        <taxon>Desulfurococcaceae</taxon>
        <taxon>Ignisphaera</taxon>
    </lineage>
</organism>
<evidence type="ECO:0000313" key="7">
    <source>
        <dbReference type="EMBL" id="HHP81036.1"/>
    </source>
</evidence>
<feature type="transmembrane region" description="Helical" evidence="6">
    <location>
        <begin position="6"/>
        <end position="23"/>
    </location>
</feature>